<protein>
    <submittedName>
        <fullName evidence="1">Uncharacterized protein</fullName>
    </submittedName>
</protein>
<organism evidence="1 2">
    <name type="scientific">Aspergillus indologenus CBS 114.80</name>
    <dbReference type="NCBI Taxonomy" id="1450541"/>
    <lineage>
        <taxon>Eukaryota</taxon>
        <taxon>Fungi</taxon>
        <taxon>Dikarya</taxon>
        <taxon>Ascomycota</taxon>
        <taxon>Pezizomycotina</taxon>
        <taxon>Eurotiomycetes</taxon>
        <taxon>Eurotiomycetidae</taxon>
        <taxon>Eurotiales</taxon>
        <taxon>Aspergillaceae</taxon>
        <taxon>Aspergillus</taxon>
        <taxon>Aspergillus subgen. Circumdati</taxon>
    </lineage>
</organism>
<gene>
    <name evidence="1" type="ORF">BP00DRAFT_105650</name>
</gene>
<evidence type="ECO:0000313" key="2">
    <source>
        <dbReference type="Proteomes" id="UP000248817"/>
    </source>
</evidence>
<accession>A0A2V5HLD9</accession>
<dbReference type="AlphaFoldDB" id="A0A2V5HLD9"/>
<reference evidence="1 2" key="1">
    <citation type="submission" date="2018-02" db="EMBL/GenBank/DDBJ databases">
        <title>The genomes of Aspergillus section Nigri reveals drivers in fungal speciation.</title>
        <authorList>
            <consortium name="DOE Joint Genome Institute"/>
            <person name="Vesth T.C."/>
            <person name="Nybo J."/>
            <person name="Theobald S."/>
            <person name="Brandl J."/>
            <person name="Frisvad J.C."/>
            <person name="Nielsen K.F."/>
            <person name="Lyhne E.K."/>
            <person name="Kogle M.E."/>
            <person name="Kuo A."/>
            <person name="Riley R."/>
            <person name="Clum A."/>
            <person name="Nolan M."/>
            <person name="Lipzen A."/>
            <person name="Salamov A."/>
            <person name="Henrissat B."/>
            <person name="Wiebenga A."/>
            <person name="De vries R.P."/>
            <person name="Grigoriev I.V."/>
            <person name="Mortensen U.H."/>
            <person name="Andersen M.R."/>
            <person name="Baker S.E."/>
        </authorList>
    </citation>
    <scope>NUCLEOTIDE SEQUENCE [LARGE SCALE GENOMIC DNA]</scope>
    <source>
        <strain evidence="1 2">CBS 114.80</strain>
    </source>
</reference>
<sequence length="155" mass="17515">MIARDWPDPFFAQFHQTKSRPRLELRVPVERLSTTLSLSLQSRSLCPDNIFSTPYTSSLPLRSSTSSFFKSPTPSRSAVLLCSRHLDRQTDRHHTFLSLSISSVQSLTHHTSHFTPSPPYPPIPPLVRLRSLLTLSTDFLSVNPTSYQSIPSLLL</sequence>
<dbReference type="Proteomes" id="UP000248817">
    <property type="component" value="Unassembled WGS sequence"/>
</dbReference>
<name>A0A2V5HLD9_9EURO</name>
<evidence type="ECO:0000313" key="1">
    <source>
        <dbReference type="EMBL" id="PYI25288.1"/>
    </source>
</evidence>
<proteinExistence type="predicted"/>
<keyword evidence="2" id="KW-1185">Reference proteome</keyword>
<dbReference type="EMBL" id="KZ825660">
    <property type="protein sequence ID" value="PYI25288.1"/>
    <property type="molecule type" value="Genomic_DNA"/>
</dbReference>